<dbReference type="GO" id="GO:0055085">
    <property type="term" value="P:transmembrane transport"/>
    <property type="evidence" value="ECO:0007669"/>
    <property type="project" value="InterPro"/>
</dbReference>
<dbReference type="PANTHER" id="PTHR33529">
    <property type="entry name" value="SLR0882 PROTEIN-RELATED"/>
    <property type="match status" value="1"/>
</dbReference>
<dbReference type="EMBL" id="CP001016">
    <property type="protein sequence ID" value="ACB94301.1"/>
    <property type="molecule type" value="Genomic_DNA"/>
</dbReference>
<dbReference type="GO" id="GO:0043190">
    <property type="term" value="C:ATP-binding cassette (ABC) transporter complex"/>
    <property type="evidence" value="ECO:0007669"/>
    <property type="project" value="InterPro"/>
</dbReference>
<feature type="transmembrane region" description="Helical" evidence="6">
    <location>
        <begin position="278"/>
        <end position="299"/>
    </location>
</feature>
<dbReference type="eggNOG" id="COG0795">
    <property type="taxonomic scope" value="Bacteria"/>
</dbReference>
<keyword evidence="8" id="KW-1185">Reference proteome</keyword>
<keyword evidence="3 6" id="KW-0812">Transmembrane</keyword>
<feature type="transmembrane region" description="Helical" evidence="6">
    <location>
        <begin position="334"/>
        <end position="357"/>
    </location>
</feature>
<dbReference type="KEGG" id="bid:Bind_0651"/>
<evidence type="ECO:0000313" key="8">
    <source>
        <dbReference type="Proteomes" id="UP000001695"/>
    </source>
</evidence>
<dbReference type="InterPro" id="IPR005495">
    <property type="entry name" value="LptG/LptF_permease"/>
</dbReference>
<protein>
    <submittedName>
        <fullName evidence="7">Permease YjgP/YjgQ family protein</fullName>
    </submittedName>
</protein>
<dbReference type="PANTHER" id="PTHR33529:SF2">
    <property type="entry name" value="LIPOPOLYSACCHARIDE EXPORT SYSTEM PERMEASE PROTEIN LPTG"/>
    <property type="match status" value="1"/>
</dbReference>
<feature type="transmembrane region" description="Helical" evidence="6">
    <location>
        <begin position="305"/>
        <end position="322"/>
    </location>
</feature>
<dbReference type="AlphaFoldDB" id="B2IFU0"/>
<evidence type="ECO:0000256" key="3">
    <source>
        <dbReference type="ARBA" id="ARBA00022692"/>
    </source>
</evidence>
<keyword evidence="4 6" id="KW-1133">Transmembrane helix</keyword>
<proteinExistence type="predicted"/>
<feature type="transmembrane region" description="Helical" evidence="6">
    <location>
        <begin position="98"/>
        <end position="122"/>
    </location>
</feature>
<dbReference type="STRING" id="395963.Bind_0651"/>
<dbReference type="HOGENOM" id="CLU_028799_2_0_5"/>
<accession>B2IFU0</accession>
<evidence type="ECO:0000256" key="4">
    <source>
        <dbReference type="ARBA" id="ARBA00022989"/>
    </source>
</evidence>
<reference evidence="7 8" key="2">
    <citation type="journal article" date="2010" name="J. Bacteriol.">
        <title>Complete genome sequence of Beijerinckia indica subsp. indica.</title>
        <authorList>
            <person name="Tamas I."/>
            <person name="Dedysh S.N."/>
            <person name="Liesack W."/>
            <person name="Stott M.B."/>
            <person name="Alam M."/>
            <person name="Murrell J.C."/>
            <person name="Dunfield P.F."/>
        </authorList>
    </citation>
    <scope>NUCLEOTIDE SEQUENCE [LARGE SCALE GENOMIC DNA]</scope>
    <source>
        <strain evidence="8">ATCC 9039 / DSM 1715 / NCIMB 8712</strain>
    </source>
</reference>
<sequence>MLIGPTLGRYLSSRFLFMILAVFGTIFSMIYVIDLVEMLRRAGNRPGATASLIAFLSFLRAPSVSEQILPFCVLFGTMATFINLTRRLELLVARAAGISIWQLMMPPLGIALAIGIFSVTLYNPISAMMKHRADGIETELFGGIGGQETKGGLWIRQNSVDGQAIIRAETVEAGGSRLGGVTLYTYGKDGSFEARIEARHAKLVPGVWQMTEARIIVPGEEIQEAGLYLLATNLTPGEVSENIVTPESVPFWELQSFRAATELAGLDSTRYRLQFQLLLARPLFFIAMVLIAAAFSLRFFRFGGITKMVCGGAGAGFVLYIVSKFTGDLGTSGLLSAPIAAWSPAVVASMLGALALLNQEDG</sequence>
<dbReference type="RefSeq" id="WP_012383659.1">
    <property type="nucleotide sequence ID" value="NC_010581.1"/>
</dbReference>
<keyword evidence="5 6" id="KW-0472">Membrane</keyword>
<name>B2IFU0_BEII9</name>
<evidence type="ECO:0000256" key="1">
    <source>
        <dbReference type="ARBA" id="ARBA00004651"/>
    </source>
</evidence>
<organism evidence="7 8">
    <name type="scientific">Beijerinckia indica subsp. indica (strain ATCC 9039 / DSM 1715 / NCIMB 8712)</name>
    <dbReference type="NCBI Taxonomy" id="395963"/>
    <lineage>
        <taxon>Bacteria</taxon>
        <taxon>Pseudomonadati</taxon>
        <taxon>Pseudomonadota</taxon>
        <taxon>Alphaproteobacteria</taxon>
        <taxon>Hyphomicrobiales</taxon>
        <taxon>Beijerinckiaceae</taxon>
        <taxon>Beijerinckia</taxon>
    </lineage>
</organism>
<comment type="subcellular location">
    <subcellularLocation>
        <location evidence="1">Cell membrane</location>
        <topology evidence="1">Multi-pass membrane protein</topology>
    </subcellularLocation>
</comment>
<feature type="transmembrane region" description="Helical" evidence="6">
    <location>
        <begin position="15"/>
        <end position="36"/>
    </location>
</feature>
<gene>
    <name evidence="7" type="ordered locus">Bind_0651</name>
</gene>
<dbReference type="OrthoDB" id="9798468at2"/>
<feature type="transmembrane region" description="Helical" evidence="6">
    <location>
        <begin position="68"/>
        <end position="86"/>
    </location>
</feature>
<evidence type="ECO:0000256" key="2">
    <source>
        <dbReference type="ARBA" id="ARBA00022475"/>
    </source>
</evidence>
<dbReference type="InterPro" id="IPR030923">
    <property type="entry name" value="LptG"/>
</dbReference>
<keyword evidence="2" id="KW-1003">Cell membrane</keyword>
<dbReference type="Proteomes" id="UP000001695">
    <property type="component" value="Chromosome"/>
</dbReference>
<evidence type="ECO:0000256" key="6">
    <source>
        <dbReference type="SAM" id="Phobius"/>
    </source>
</evidence>
<evidence type="ECO:0000313" key="7">
    <source>
        <dbReference type="EMBL" id="ACB94301.1"/>
    </source>
</evidence>
<dbReference type="NCBIfam" id="TIGR04408">
    <property type="entry name" value="LptG_lptG"/>
    <property type="match status" value="1"/>
</dbReference>
<dbReference type="Pfam" id="PF03739">
    <property type="entry name" value="LptF_LptG"/>
    <property type="match status" value="1"/>
</dbReference>
<reference evidence="8" key="1">
    <citation type="submission" date="2008-03" db="EMBL/GenBank/DDBJ databases">
        <title>Complete sequence of chromosome of Beijerinckia indica subsp. indica ATCC 9039.</title>
        <authorList>
            <consortium name="US DOE Joint Genome Institute"/>
            <person name="Copeland A."/>
            <person name="Lucas S."/>
            <person name="Lapidus A."/>
            <person name="Glavina del Rio T."/>
            <person name="Dalin E."/>
            <person name="Tice H."/>
            <person name="Bruce D."/>
            <person name="Goodwin L."/>
            <person name="Pitluck S."/>
            <person name="LaButti K."/>
            <person name="Schmutz J."/>
            <person name="Larimer F."/>
            <person name="Land M."/>
            <person name="Hauser L."/>
            <person name="Kyrpides N."/>
            <person name="Mikhailova N."/>
            <person name="Dunfield P.F."/>
            <person name="Dedysh S.N."/>
            <person name="Liesack W."/>
            <person name="Saw J.H."/>
            <person name="Alam M."/>
            <person name="Chen Y."/>
            <person name="Murrell J.C."/>
            <person name="Richardson P."/>
        </authorList>
    </citation>
    <scope>NUCLEOTIDE SEQUENCE [LARGE SCALE GENOMIC DNA]</scope>
    <source>
        <strain evidence="8">ATCC 9039 / DSM 1715 / NCIMB 8712</strain>
    </source>
</reference>
<dbReference type="GO" id="GO:0015920">
    <property type="term" value="P:lipopolysaccharide transport"/>
    <property type="evidence" value="ECO:0007669"/>
    <property type="project" value="TreeGrafter"/>
</dbReference>
<evidence type="ECO:0000256" key="5">
    <source>
        <dbReference type="ARBA" id="ARBA00023136"/>
    </source>
</evidence>